<gene>
    <name evidence="1" type="ORF">LrDSM24759_12650</name>
</gene>
<keyword evidence="2" id="KW-1185">Reference proteome</keyword>
<evidence type="ECO:0000313" key="2">
    <source>
        <dbReference type="Proteomes" id="UP000257317"/>
    </source>
</evidence>
<proteinExistence type="predicted"/>
<reference evidence="2" key="1">
    <citation type="submission" date="2018-03" db="EMBL/GenBank/DDBJ databases">
        <title>New taxa in the Lactobacillus gasseri group.</title>
        <authorList>
            <person name="Tanizawa Y."/>
            <person name="Tohno M."/>
            <person name="Endo A."/>
            <person name="Arita M."/>
        </authorList>
    </citation>
    <scope>NUCLEOTIDE SEQUENCE [LARGE SCALE GENOMIC DNA]</scope>
    <source>
        <strain evidence="2">DSM 24759</strain>
    </source>
</reference>
<name>A0A2Z6T8Q2_9LACO</name>
<organism evidence="1 2">
    <name type="scientific">Lactobacillus rodentium</name>
    <dbReference type="NCBI Taxonomy" id="947835"/>
    <lineage>
        <taxon>Bacteria</taxon>
        <taxon>Bacillati</taxon>
        <taxon>Bacillota</taxon>
        <taxon>Bacilli</taxon>
        <taxon>Lactobacillales</taxon>
        <taxon>Lactobacillaceae</taxon>
        <taxon>Lactobacillus</taxon>
    </lineage>
</organism>
<evidence type="ECO:0000313" key="1">
    <source>
        <dbReference type="EMBL" id="GBG05351.1"/>
    </source>
</evidence>
<dbReference type="OrthoDB" id="2315155at2"/>
<dbReference type="Proteomes" id="UP000257317">
    <property type="component" value="Unassembled WGS sequence"/>
</dbReference>
<comment type="caution">
    <text evidence="1">The sequence shown here is derived from an EMBL/GenBank/DDBJ whole genome shotgun (WGS) entry which is preliminary data.</text>
</comment>
<accession>A0A2Z6T8Q2</accession>
<dbReference type="EMBL" id="BFBY01000011">
    <property type="protein sequence ID" value="GBG05351.1"/>
    <property type="molecule type" value="Genomic_DNA"/>
</dbReference>
<protein>
    <submittedName>
        <fullName evidence="1">Uncharacterized protein</fullName>
    </submittedName>
</protein>
<dbReference type="AlphaFoldDB" id="A0A2Z6T8Q2"/>
<dbReference type="RefSeq" id="WP_117118681.1">
    <property type="nucleotide sequence ID" value="NZ_BFBY01000011.1"/>
</dbReference>
<sequence length="231" mass="26627">MDEIKEDLNIGIVLQFTLNPNHPSEINTDTLVRQARDSGFRGVSIENADELQRKLMAEACEKYAIKFCQTRPAIPLQGPDVLAKLIAARLDGYNIYFKVALTADGKIAENEIPDLDILRQWLDRFGHAYYEARPDHEITTTANASIFRNNIANYQIYVFIHQPLATTITLHHVPELKTIMWIDTRKELNFKQKGDEVTIELQRDPDDAEFTIYGLRLQAHRPEDDIKETKY</sequence>